<protein>
    <submittedName>
        <fullName evidence="1">Uncharacterized protein</fullName>
    </submittedName>
</protein>
<dbReference type="OrthoDB" id="10320134at2759"/>
<feature type="non-terminal residue" evidence="1">
    <location>
        <position position="193"/>
    </location>
</feature>
<name>A0A813APV7_9DINO</name>
<organism evidence="1 2">
    <name type="scientific">Symbiodinium necroappetens</name>
    <dbReference type="NCBI Taxonomy" id="1628268"/>
    <lineage>
        <taxon>Eukaryota</taxon>
        <taxon>Sar</taxon>
        <taxon>Alveolata</taxon>
        <taxon>Dinophyceae</taxon>
        <taxon>Suessiales</taxon>
        <taxon>Symbiodiniaceae</taxon>
        <taxon>Symbiodinium</taxon>
    </lineage>
</organism>
<reference evidence="1" key="1">
    <citation type="submission" date="2021-02" db="EMBL/GenBank/DDBJ databases">
        <authorList>
            <person name="Dougan E. K."/>
            <person name="Rhodes N."/>
            <person name="Thang M."/>
            <person name="Chan C."/>
        </authorList>
    </citation>
    <scope>NUCLEOTIDE SEQUENCE</scope>
</reference>
<comment type="caution">
    <text evidence="1">The sequence shown here is derived from an EMBL/GenBank/DDBJ whole genome shotgun (WGS) entry which is preliminary data.</text>
</comment>
<gene>
    <name evidence="1" type="ORF">SNEC2469_LOCUS28529</name>
</gene>
<dbReference type="AlphaFoldDB" id="A0A813APV7"/>
<sequence length="193" mass="21082">MAAGGGPSKKESDSPTSYLKYGVGIAGGDVMRMHTEGMPFAMETKLSVWYEKYADYWKSRGKARKDADLLRSLMIAQQCNGTRLPCRGEGDKPCELAGGDCVNVFHGCDGGFKQCKVVEVNKRVSTCKEGNPCYAACVGRLLDGDRCEDHAPLDCQGGYVIQWTGRTKEKPGQAIGKRCMINPADPRKCTEKK</sequence>
<proteinExistence type="predicted"/>
<keyword evidence="2" id="KW-1185">Reference proteome</keyword>
<dbReference type="Proteomes" id="UP000601435">
    <property type="component" value="Unassembled WGS sequence"/>
</dbReference>
<accession>A0A813APV7</accession>
<evidence type="ECO:0000313" key="1">
    <source>
        <dbReference type="EMBL" id="CAE7876007.1"/>
    </source>
</evidence>
<dbReference type="EMBL" id="CAJNJA010062230">
    <property type="protein sequence ID" value="CAE7876007.1"/>
    <property type="molecule type" value="Genomic_DNA"/>
</dbReference>
<evidence type="ECO:0000313" key="2">
    <source>
        <dbReference type="Proteomes" id="UP000601435"/>
    </source>
</evidence>